<dbReference type="Gene3D" id="3.40.50.150">
    <property type="entry name" value="Vaccinia Virus protein VP39"/>
    <property type="match status" value="1"/>
</dbReference>
<dbReference type="EMBL" id="CP009520">
    <property type="protein sequence ID" value="AKB45104.1"/>
    <property type="molecule type" value="Genomic_DNA"/>
</dbReference>
<proteinExistence type="predicted"/>
<protein>
    <recommendedName>
        <fullName evidence="3">Class I SAM-dependent methyltransferase</fullName>
    </recommendedName>
</protein>
<dbReference type="CDD" id="cd02440">
    <property type="entry name" value="AdoMet_MTases"/>
    <property type="match status" value="1"/>
</dbReference>
<name>A0A0E3Q8Q7_9EURY</name>
<dbReference type="STRING" id="1434123.MSVAZ_2835"/>
<keyword evidence="2" id="KW-1185">Reference proteome</keyword>
<dbReference type="PATRIC" id="fig|1434123.4.peg.3480"/>
<dbReference type="SUPFAM" id="SSF53335">
    <property type="entry name" value="S-adenosyl-L-methionine-dependent methyltransferases"/>
    <property type="match status" value="1"/>
</dbReference>
<gene>
    <name evidence="1" type="ORF">MSVAZ_2835</name>
</gene>
<reference evidence="1 2" key="1">
    <citation type="submission" date="2014-07" db="EMBL/GenBank/DDBJ databases">
        <title>Methanogenic archaea and the global carbon cycle.</title>
        <authorList>
            <person name="Henriksen J.R."/>
            <person name="Luke J."/>
            <person name="Reinhart S."/>
            <person name="Benedict M.N."/>
            <person name="Youngblut N.D."/>
            <person name="Metcalf M.E."/>
            <person name="Whitaker R.J."/>
            <person name="Metcalf W.W."/>
        </authorList>
    </citation>
    <scope>NUCLEOTIDE SEQUENCE [LARGE SCALE GENOMIC DNA]</scope>
    <source>
        <strain evidence="1 2">Z-761</strain>
    </source>
</reference>
<dbReference type="KEGG" id="mvc:MSVAZ_2835"/>
<evidence type="ECO:0008006" key="3">
    <source>
        <dbReference type="Google" id="ProtNLM"/>
    </source>
</evidence>
<dbReference type="GeneID" id="24811350"/>
<dbReference type="InterPro" id="IPR029063">
    <property type="entry name" value="SAM-dependent_MTases_sf"/>
</dbReference>
<dbReference type="AlphaFoldDB" id="A0A0E3Q8Q7"/>
<sequence length="252" mass="29321">MNIDYSRQYSIWHSDSPEHIENMKIYYEKLLMPYIPRDKNSFILDVGCGMGFSLIALKDMGFKNIEGIDIDSKQIQSCLNKMLNVTLVEDSIEYLSKKEDTYDMILAFDVIEHVPHQYQLEFVTAIQKAIRSDGILVCTVPNANSTLASRWRYIDWTHHISFTEHSLDFLLYNAGFKNVRVFETEFFQAPRLSSIFSHLILTKCFWSSVIHWFCFRSVRALRRIEMIAELGWGQGKVIPLSLNILATADKRS</sequence>
<dbReference type="RefSeq" id="WP_048122267.1">
    <property type="nucleotide sequence ID" value="NZ_CP009520.1"/>
</dbReference>
<dbReference type="Proteomes" id="UP000033096">
    <property type="component" value="Chromosome"/>
</dbReference>
<dbReference type="HOGENOM" id="CLU_096131_1_0_2"/>
<accession>A0A0E3Q8Q7</accession>
<dbReference type="Pfam" id="PF13489">
    <property type="entry name" value="Methyltransf_23"/>
    <property type="match status" value="1"/>
</dbReference>
<dbReference type="PANTHER" id="PTHR43861">
    <property type="entry name" value="TRANS-ACONITATE 2-METHYLTRANSFERASE-RELATED"/>
    <property type="match status" value="1"/>
</dbReference>
<organism evidence="1 2">
    <name type="scientific">Methanosarcina vacuolata Z-761</name>
    <dbReference type="NCBI Taxonomy" id="1434123"/>
    <lineage>
        <taxon>Archaea</taxon>
        <taxon>Methanobacteriati</taxon>
        <taxon>Methanobacteriota</taxon>
        <taxon>Stenosarchaea group</taxon>
        <taxon>Methanomicrobia</taxon>
        <taxon>Methanosarcinales</taxon>
        <taxon>Methanosarcinaceae</taxon>
        <taxon>Methanosarcina</taxon>
    </lineage>
</organism>
<evidence type="ECO:0000313" key="2">
    <source>
        <dbReference type="Proteomes" id="UP000033096"/>
    </source>
</evidence>
<evidence type="ECO:0000313" key="1">
    <source>
        <dbReference type="EMBL" id="AKB45104.1"/>
    </source>
</evidence>